<feature type="compositionally biased region" description="Polar residues" evidence="1">
    <location>
        <begin position="595"/>
        <end position="604"/>
    </location>
</feature>
<feature type="transmembrane region" description="Helical" evidence="2">
    <location>
        <begin position="624"/>
        <end position="648"/>
    </location>
</feature>
<feature type="region of interest" description="Disordered" evidence="1">
    <location>
        <begin position="429"/>
        <end position="465"/>
    </location>
</feature>
<accession>A0AAD6SHB1</accession>
<reference evidence="3" key="1">
    <citation type="submission" date="2023-03" db="EMBL/GenBank/DDBJ databases">
        <title>Massive genome expansion in bonnet fungi (Mycena s.s.) driven by repeated elements and novel gene families across ecological guilds.</title>
        <authorList>
            <consortium name="Lawrence Berkeley National Laboratory"/>
            <person name="Harder C.B."/>
            <person name="Miyauchi S."/>
            <person name="Viragh M."/>
            <person name="Kuo A."/>
            <person name="Thoen E."/>
            <person name="Andreopoulos B."/>
            <person name="Lu D."/>
            <person name="Skrede I."/>
            <person name="Drula E."/>
            <person name="Henrissat B."/>
            <person name="Morin E."/>
            <person name="Kohler A."/>
            <person name="Barry K."/>
            <person name="LaButti K."/>
            <person name="Morin E."/>
            <person name="Salamov A."/>
            <person name="Lipzen A."/>
            <person name="Mereny Z."/>
            <person name="Hegedus B."/>
            <person name="Baldrian P."/>
            <person name="Stursova M."/>
            <person name="Weitz H."/>
            <person name="Taylor A."/>
            <person name="Grigoriev I.V."/>
            <person name="Nagy L.G."/>
            <person name="Martin F."/>
            <person name="Kauserud H."/>
        </authorList>
    </citation>
    <scope>NUCLEOTIDE SEQUENCE</scope>
    <source>
        <strain evidence="3">CBHHK200</strain>
    </source>
</reference>
<sequence>MFTGLLPPLIVCMGMSVTIFVRHIVCALILFATAIPKVSAALNNATLVAGSSDNITFSGGGWQGPGNWQGLDPENESCSTSPGIYSWTPGASVSVIFKGIAIYFVGWNNSRNGVYQPYLDGVPDSPVSAYIPAPISGPWVCNVIQYTRTGLANMQHNLTMALLTDDPGDIGVPGMSISGVIVTTEEHELPLSIPTVIPTSILSVAPNNTSAALTLTDTNGVIVPTPSDTSRSLNSTQVVGTTSAVSTSTSNVFSTIGTATIPELSGAPAVAASNGSVSDQLRPVSTGTPSVTASFGTTSTITVLSTTTGTPTPSDDSQSLSSKKFIESGTVPFSTTNTTSASTTSTVTVTVASTQILPAPTTAIAGTGVIFSTTSSKAAASPAVANTGPVRVISSSLRLITPVSSTAIAGIPGGATSSSTASTIPVSLQNTGSTAFSNTGPAGMMLSSRRGSTPSPGSRTVIPSTLGGTRSFLGAGTIFVSSMPIIAPSGESVSSGMAAPTVKAILATPTGRSSSTPELTTVPVTVSPTTTISPLNRAGSSGPPTSSSILFSATDQGRVAPAITSDRSSPFTSLDINIPVSSTPSDERPVLPMSKNGSSASTTVPGPTANVLVSGESVSHTATIAGSVVGAIVGLATILGLISFASWAHQISHAKKASKPGAFKSKAHEFNFVIPPYLPDRKPQKSSFNSFQVRYLAGYPPISTKFHRLR</sequence>
<evidence type="ECO:0000256" key="2">
    <source>
        <dbReference type="SAM" id="Phobius"/>
    </source>
</evidence>
<protein>
    <submittedName>
        <fullName evidence="3">Uncharacterized protein</fullName>
    </submittedName>
</protein>
<dbReference type="AlphaFoldDB" id="A0AAD6SHB1"/>
<dbReference type="EMBL" id="JARJCM010000128">
    <property type="protein sequence ID" value="KAJ7027167.1"/>
    <property type="molecule type" value="Genomic_DNA"/>
</dbReference>
<dbReference type="Proteomes" id="UP001218188">
    <property type="component" value="Unassembled WGS sequence"/>
</dbReference>
<evidence type="ECO:0000313" key="4">
    <source>
        <dbReference type="Proteomes" id="UP001218188"/>
    </source>
</evidence>
<evidence type="ECO:0000256" key="1">
    <source>
        <dbReference type="SAM" id="MobiDB-lite"/>
    </source>
</evidence>
<feature type="region of interest" description="Disordered" evidence="1">
    <location>
        <begin position="582"/>
        <end position="604"/>
    </location>
</feature>
<feature type="compositionally biased region" description="Low complexity" evidence="1">
    <location>
        <begin position="447"/>
        <end position="460"/>
    </location>
</feature>
<dbReference type="Gene3D" id="2.60.120.260">
    <property type="entry name" value="Galactose-binding domain-like"/>
    <property type="match status" value="1"/>
</dbReference>
<keyword evidence="2" id="KW-1133">Transmembrane helix</keyword>
<keyword evidence="4" id="KW-1185">Reference proteome</keyword>
<evidence type="ECO:0000313" key="3">
    <source>
        <dbReference type="EMBL" id="KAJ7027167.1"/>
    </source>
</evidence>
<comment type="caution">
    <text evidence="3">The sequence shown here is derived from an EMBL/GenBank/DDBJ whole genome shotgun (WGS) entry which is preliminary data.</text>
</comment>
<keyword evidence="2" id="KW-0472">Membrane</keyword>
<proteinExistence type="predicted"/>
<keyword evidence="2" id="KW-0812">Transmembrane</keyword>
<name>A0AAD6SHB1_9AGAR</name>
<feature type="compositionally biased region" description="Polar residues" evidence="1">
    <location>
        <begin position="429"/>
        <end position="440"/>
    </location>
</feature>
<organism evidence="3 4">
    <name type="scientific">Mycena alexandri</name>
    <dbReference type="NCBI Taxonomy" id="1745969"/>
    <lineage>
        <taxon>Eukaryota</taxon>
        <taxon>Fungi</taxon>
        <taxon>Dikarya</taxon>
        <taxon>Basidiomycota</taxon>
        <taxon>Agaricomycotina</taxon>
        <taxon>Agaricomycetes</taxon>
        <taxon>Agaricomycetidae</taxon>
        <taxon>Agaricales</taxon>
        <taxon>Marasmiineae</taxon>
        <taxon>Mycenaceae</taxon>
        <taxon>Mycena</taxon>
    </lineage>
</organism>
<gene>
    <name evidence="3" type="ORF">C8F04DRAFT_1123238</name>
</gene>